<dbReference type="Gene3D" id="3.40.50.300">
    <property type="entry name" value="P-loop containing nucleotide triphosphate hydrolases"/>
    <property type="match status" value="1"/>
</dbReference>
<evidence type="ECO:0000256" key="2">
    <source>
        <dbReference type="SAM" id="SignalP"/>
    </source>
</evidence>
<gene>
    <name evidence="3" type="ORF">SNEC2469_LOCUS1345</name>
</gene>
<keyword evidence="2" id="KW-0732">Signal</keyword>
<reference evidence="3" key="1">
    <citation type="submission" date="2021-02" db="EMBL/GenBank/DDBJ databases">
        <authorList>
            <person name="Dougan E. K."/>
            <person name="Rhodes N."/>
            <person name="Thang M."/>
            <person name="Chan C."/>
        </authorList>
    </citation>
    <scope>NUCLEOTIDE SEQUENCE</scope>
</reference>
<evidence type="ECO:0000313" key="3">
    <source>
        <dbReference type="EMBL" id="CAE7196326.1"/>
    </source>
</evidence>
<protein>
    <submittedName>
        <fullName evidence="3">Uncharacterized protein</fullName>
    </submittedName>
</protein>
<evidence type="ECO:0000256" key="1">
    <source>
        <dbReference type="SAM" id="MobiDB-lite"/>
    </source>
</evidence>
<dbReference type="EMBL" id="CAJNJA010005688">
    <property type="protein sequence ID" value="CAE7196326.1"/>
    <property type="molecule type" value="Genomic_DNA"/>
</dbReference>
<dbReference type="Proteomes" id="UP000601435">
    <property type="component" value="Unassembled WGS sequence"/>
</dbReference>
<dbReference type="AlphaFoldDB" id="A0A812J158"/>
<feature type="region of interest" description="Disordered" evidence="1">
    <location>
        <begin position="94"/>
        <end position="129"/>
    </location>
</feature>
<dbReference type="InterPro" id="IPR027417">
    <property type="entry name" value="P-loop_NTPase"/>
</dbReference>
<keyword evidence="4" id="KW-1185">Reference proteome</keyword>
<feature type="chain" id="PRO_5032457162" evidence="2">
    <location>
        <begin position="19"/>
        <end position="397"/>
    </location>
</feature>
<sequence>MIFARLTCAVALALGAAAETDSQCAMQLGTKAAGKSSAGVSVAASTEMWTFEDIFGHKDATAPAYGQAEVQEAPKPAVALAETDTKPVAALDATEKASTAHAAETAKPGNKAKESKAVAHAGASKGKGSANQTDYVVAMIESFLKKPLPPKNADVSETRPLVFMHQHRAGGTTMRKLLYNTSLALKMKPHIQCSGKVDCRAFKNTVTDAAVYGGEFCWREMMTSLSGKQVSCLTNFREPVARITSCYAQRLVLKKKVAPFCMAKLDPQKLKTLLVNYGCVNEPFRRLGQCGVQTHADATDKKARMQIWNSTLRNLAACVPVLVDKQDTYSAAVKHFPQFKQAFWQMKKERMNTNSYPKDCQIPGTHVAVIQELAAQETLLYEAARKRALAIHAHDSS</sequence>
<comment type="caution">
    <text evidence="3">The sequence shown here is derived from an EMBL/GenBank/DDBJ whole genome shotgun (WGS) entry which is preliminary data.</text>
</comment>
<accession>A0A812J158</accession>
<organism evidence="3 4">
    <name type="scientific">Symbiodinium necroappetens</name>
    <dbReference type="NCBI Taxonomy" id="1628268"/>
    <lineage>
        <taxon>Eukaryota</taxon>
        <taxon>Sar</taxon>
        <taxon>Alveolata</taxon>
        <taxon>Dinophyceae</taxon>
        <taxon>Suessiales</taxon>
        <taxon>Symbiodiniaceae</taxon>
        <taxon>Symbiodinium</taxon>
    </lineage>
</organism>
<name>A0A812J158_9DINO</name>
<dbReference type="OrthoDB" id="409510at2759"/>
<evidence type="ECO:0000313" key="4">
    <source>
        <dbReference type="Proteomes" id="UP000601435"/>
    </source>
</evidence>
<proteinExistence type="predicted"/>
<feature type="signal peptide" evidence="2">
    <location>
        <begin position="1"/>
        <end position="18"/>
    </location>
</feature>
<feature type="compositionally biased region" description="Low complexity" evidence="1">
    <location>
        <begin position="118"/>
        <end position="129"/>
    </location>
</feature>